<dbReference type="GO" id="GO:0003723">
    <property type="term" value="F:RNA binding"/>
    <property type="evidence" value="ECO:0007669"/>
    <property type="project" value="TreeGrafter"/>
</dbReference>
<dbReference type="GO" id="GO:0006412">
    <property type="term" value="P:translation"/>
    <property type="evidence" value="ECO:0007669"/>
    <property type="project" value="UniProtKB-UniRule"/>
</dbReference>
<dbReference type="PANTHER" id="PTHR21569">
    <property type="entry name" value="RIBOSOMAL PROTEIN S9"/>
    <property type="match status" value="1"/>
</dbReference>
<gene>
    <name evidence="5" type="primary">rpsI</name>
    <name evidence="7" type="ORF">TDSAC_0509</name>
</gene>
<name>A0A2R4VZJ1_THEAF</name>
<dbReference type="FunFam" id="3.30.230.10:FF:000001">
    <property type="entry name" value="30S ribosomal protein S9"/>
    <property type="match status" value="1"/>
</dbReference>
<dbReference type="Pfam" id="PF00380">
    <property type="entry name" value="Ribosomal_S9"/>
    <property type="match status" value="1"/>
</dbReference>
<dbReference type="RefSeq" id="WP_108308722.1">
    <property type="nucleotide sequence ID" value="NZ_CP020921.1"/>
</dbReference>
<dbReference type="SUPFAM" id="SSF54211">
    <property type="entry name" value="Ribosomal protein S5 domain 2-like"/>
    <property type="match status" value="1"/>
</dbReference>
<evidence type="ECO:0000313" key="8">
    <source>
        <dbReference type="Proteomes" id="UP000244792"/>
    </source>
</evidence>
<dbReference type="Proteomes" id="UP000244792">
    <property type="component" value="Chromosome"/>
</dbReference>
<reference evidence="7 8" key="1">
    <citation type="submission" date="2017-04" db="EMBL/GenBank/DDBJ databases">
        <title>Genomic insights into metabolism of Thermodesulfobium acidiphilum.</title>
        <authorList>
            <person name="Toshchakov S.V."/>
            <person name="Frolov E.N."/>
            <person name="Kublanov I.V."/>
            <person name="Samarov N.I."/>
            <person name="Novikov A."/>
            <person name="Lebedinsky A.V."/>
            <person name="Bonch-Osmolovskaya E.A."/>
            <person name="Chernyh N.A."/>
        </authorList>
    </citation>
    <scope>NUCLEOTIDE SEQUENCE [LARGE SCALE GENOMIC DNA]</scope>
    <source>
        <strain evidence="7 8">3127-1</strain>
    </source>
</reference>
<sequence>MNLKEQAFVWGLGRRKTSVARVRVYPADNGKIIVNGKDYLEYFPRKTLQIIVEEPLITAGIFGKVEVRAKIVGGGISSQAGALSHGISRALFSLNPELKMLLKSKGLLTRDSRMKERRKYGLQKARKAPQYSKR</sequence>
<dbReference type="InterPro" id="IPR020568">
    <property type="entry name" value="Ribosomal_Su5_D2-typ_SF"/>
</dbReference>
<keyword evidence="2 5" id="KW-0689">Ribosomal protein</keyword>
<dbReference type="EMBL" id="CP020921">
    <property type="protein sequence ID" value="AWB09884.1"/>
    <property type="molecule type" value="Genomic_DNA"/>
</dbReference>
<evidence type="ECO:0000313" key="7">
    <source>
        <dbReference type="EMBL" id="AWB09884.1"/>
    </source>
</evidence>
<dbReference type="InterPro" id="IPR000754">
    <property type="entry name" value="Ribosomal_uS9"/>
</dbReference>
<organism evidence="7 8">
    <name type="scientific">Thermodesulfobium acidiphilum</name>
    <dbReference type="NCBI Taxonomy" id="1794699"/>
    <lineage>
        <taxon>Bacteria</taxon>
        <taxon>Pseudomonadati</taxon>
        <taxon>Thermodesulfobiota</taxon>
        <taxon>Thermodesulfobiia</taxon>
        <taxon>Thermodesulfobiales</taxon>
        <taxon>Thermodesulfobiaceae</taxon>
        <taxon>Thermodesulfobium</taxon>
    </lineage>
</organism>
<protein>
    <recommendedName>
        <fullName evidence="4 5">Small ribosomal subunit protein uS9</fullName>
    </recommendedName>
</protein>
<accession>A0A2R4VZJ1</accession>
<dbReference type="InterPro" id="IPR020574">
    <property type="entry name" value="Ribosomal_uS9_CS"/>
</dbReference>
<evidence type="ECO:0000256" key="2">
    <source>
        <dbReference type="ARBA" id="ARBA00022980"/>
    </source>
</evidence>
<dbReference type="PANTHER" id="PTHR21569:SF1">
    <property type="entry name" value="SMALL RIBOSOMAL SUBUNIT PROTEIN US9M"/>
    <property type="match status" value="1"/>
</dbReference>
<evidence type="ECO:0000256" key="3">
    <source>
        <dbReference type="ARBA" id="ARBA00023274"/>
    </source>
</evidence>
<dbReference type="AlphaFoldDB" id="A0A2R4VZJ1"/>
<dbReference type="HAMAP" id="MF_00532_B">
    <property type="entry name" value="Ribosomal_uS9_B"/>
    <property type="match status" value="1"/>
</dbReference>
<evidence type="ECO:0000256" key="5">
    <source>
        <dbReference type="HAMAP-Rule" id="MF_00532"/>
    </source>
</evidence>
<proteinExistence type="inferred from homology"/>
<keyword evidence="3 5" id="KW-0687">Ribonucleoprotein</keyword>
<evidence type="ECO:0000256" key="4">
    <source>
        <dbReference type="ARBA" id="ARBA00035259"/>
    </source>
</evidence>
<dbReference type="PROSITE" id="PS00360">
    <property type="entry name" value="RIBOSOMAL_S9"/>
    <property type="match status" value="1"/>
</dbReference>
<dbReference type="InterPro" id="IPR014721">
    <property type="entry name" value="Ribsml_uS5_D2-typ_fold_subgr"/>
</dbReference>
<evidence type="ECO:0000256" key="6">
    <source>
        <dbReference type="RuleBase" id="RU003815"/>
    </source>
</evidence>
<dbReference type="GO" id="GO:0022627">
    <property type="term" value="C:cytosolic small ribosomal subunit"/>
    <property type="evidence" value="ECO:0007669"/>
    <property type="project" value="TreeGrafter"/>
</dbReference>
<dbReference type="NCBIfam" id="NF001099">
    <property type="entry name" value="PRK00132.1"/>
    <property type="match status" value="1"/>
</dbReference>
<dbReference type="InterPro" id="IPR023035">
    <property type="entry name" value="Ribosomal_uS9_bac/plastid"/>
</dbReference>
<evidence type="ECO:0000256" key="1">
    <source>
        <dbReference type="ARBA" id="ARBA00005251"/>
    </source>
</evidence>
<dbReference type="KEGG" id="taci:TDSAC_0509"/>
<dbReference type="OrthoDB" id="9803965at2"/>
<dbReference type="GO" id="GO:0003735">
    <property type="term" value="F:structural constituent of ribosome"/>
    <property type="evidence" value="ECO:0007669"/>
    <property type="project" value="InterPro"/>
</dbReference>
<dbReference type="Gene3D" id="3.30.230.10">
    <property type="match status" value="1"/>
</dbReference>
<comment type="similarity">
    <text evidence="1 5 6">Belongs to the universal ribosomal protein uS9 family.</text>
</comment>
<keyword evidence="8" id="KW-1185">Reference proteome</keyword>